<keyword evidence="8" id="KW-1185">Reference proteome</keyword>
<gene>
    <name evidence="7" type="ORF">MVES_003172</name>
</gene>
<feature type="compositionally biased region" description="Basic and acidic residues" evidence="5">
    <location>
        <begin position="2001"/>
        <end position="2016"/>
    </location>
</feature>
<keyword evidence="3" id="KW-0505">Motor protein</keyword>
<accession>A0A2N1J8H7</accession>
<keyword evidence="4" id="KW-0175">Coiled coil</keyword>
<feature type="compositionally biased region" description="Pro residues" evidence="5">
    <location>
        <begin position="1007"/>
        <end position="1017"/>
    </location>
</feature>
<feature type="region of interest" description="Disordered" evidence="5">
    <location>
        <begin position="1962"/>
        <end position="1989"/>
    </location>
</feature>
<dbReference type="STRING" id="2020962.A0A2N1J8H7"/>
<feature type="compositionally biased region" description="Basic and acidic residues" evidence="5">
    <location>
        <begin position="1972"/>
        <end position="1986"/>
    </location>
</feature>
<reference evidence="7 8" key="1">
    <citation type="submission" date="2017-10" db="EMBL/GenBank/DDBJ databases">
        <title>A novel species of cold-tolerant Malassezia isolated from bats.</title>
        <authorList>
            <person name="Lorch J.M."/>
            <person name="Palmer J.M."/>
            <person name="Vanderwolf K.J."/>
            <person name="Schmidt K.Z."/>
            <person name="Verant M.L."/>
            <person name="Weller T.J."/>
            <person name="Blehert D.S."/>
        </authorList>
    </citation>
    <scope>NUCLEOTIDE SEQUENCE [LARGE SCALE GENOMIC DNA]</scope>
    <source>
        <strain evidence="7 8">NWHC:44797-103</strain>
    </source>
</reference>
<feature type="region of interest" description="Disordered" evidence="5">
    <location>
        <begin position="2001"/>
        <end position="2038"/>
    </location>
</feature>
<dbReference type="PROSITE" id="PS50067">
    <property type="entry name" value="KINESIN_MOTOR_2"/>
    <property type="match status" value="1"/>
</dbReference>
<dbReference type="OrthoDB" id="252265at2759"/>
<dbReference type="EMBL" id="KZ454993">
    <property type="protein sequence ID" value="PKI82772.1"/>
    <property type="molecule type" value="Genomic_DNA"/>
</dbReference>
<dbReference type="PRINTS" id="PR00380">
    <property type="entry name" value="KINESINHEAVY"/>
</dbReference>
<dbReference type="InterPro" id="IPR019821">
    <property type="entry name" value="Kinesin_motor_CS"/>
</dbReference>
<feature type="compositionally biased region" description="Low complexity" evidence="5">
    <location>
        <begin position="910"/>
        <end position="972"/>
    </location>
</feature>
<dbReference type="GO" id="GO:0008017">
    <property type="term" value="F:microtubule binding"/>
    <property type="evidence" value="ECO:0007669"/>
    <property type="project" value="InterPro"/>
</dbReference>
<evidence type="ECO:0000256" key="3">
    <source>
        <dbReference type="PROSITE-ProRule" id="PRU00283"/>
    </source>
</evidence>
<feature type="compositionally biased region" description="Basic and acidic residues" evidence="5">
    <location>
        <begin position="1092"/>
        <end position="1105"/>
    </location>
</feature>
<feature type="coiled-coil region" evidence="4">
    <location>
        <begin position="376"/>
        <end position="426"/>
    </location>
</feature>
<evidence type="ECO:0000313" key="8">
    <source>
        <dbReference type="Proteomes" id="UP000232875"/>
    </source>
</evidence>
<evidence type="ECO:0000256" key="5">
    <source>
        <dbReference type="SAM" id="MobiDB-lite"/>
    </source>
</evidence>
<organism evidence="7 8">
    <name type="scientific">Malassezia vespertilionis</name>
    <dbReference type="NCBI Taxonomy" id="2020962"/>
    <lineage>
        <taxon>Eukaryota</taxon>
        <taxon>Fungi</taxon>
        <taxon>Dikarya</taxon>
        <taxon>Basidiomycota</taxon>
        <taxon>Ustilaginomycotina</taxon>
        <taxon>Malasseziomycetes</taxon>
        <taxon>Malasseziales</taxon>
        <taxon>Malasseziaceae</taxon>
        <taxon>Malassezia</taxon>
    </lineage>
</organism>
<dbReference type="PANTHER" id="PTHR39211:SF1">
    <property type="entry name" value="ABNORMAL SPINDLE-LIKE MICROCEPHALY-ASSOCIATED PROTEIN ASH DOMAIN-CONTAINING PROTEIN"/>
    <property type="match status" value="1"/>
</dbReference>
<dbReference type="PROSITE" id="PS00411">
    <property type="entry name" value="KINESIN_MOTOR_1"/>
    <property type="match status" value="1"/>
</dbReference>
<evidence type="ECO:0000256" key="1">
    <source>
        <dbReference type="ARBA" id="ARBA00022741"/>
    </source>
</evidence>
<feature type="compositionally biased region" description="Polar residues" evidence="5">
    <location>
        <begin position="1110"/>
        <end position="1120"/>
    </location>
</feature>
<feature type="region of interest" description="Disordered" evidence="5">
    <location>
        <begin position="865"/>
        <end position="1150"/>
    </location>
</feature>
<keyword evidence="1 3" id="KW-0547">Nucleotide-binding</keyword>
<comment type="similarity">
    <text evidence="3">Belongs to the TRAFAC class myosin-kinesin ATPase superfamily. Kinesin family.</text>
</comment>
<dbReference type="Proteomes" id="UP000232875">
    <property type="component" value="Unassembled WGS sequence"/>
</dbReference>
<name>A0A2N1J8H7_9BASI</name>
<feature type="binding site" evidence="3">
    <location>
        <begin position="118"/>
        <end position="125"/>
    </location>
    <ligand>
        <name>ATP</name>
        <dbReference type="ChEBI" id="CHEBI:30616"/>
    </ligand>
</feature>
<feature type="region of interest" description="Disordered" evidence="5">
    <location>
        <begin position="460"/>
        <end position="487"/>
    </location>
</feature>
<dbReference type="Gene3D" id="3.40.850.10">
    <property type="entry name" value="Kinesin motor domain"/>
    <property type="match status" value="1"/>
</dbReference>
<dbReference type="PANTHER" id="PTHR39211">
    <property type="entry name" value="CHROMOSOME 7, WHOLE GENOME SHOTGUN SEQUENCE"/>
    <property type="match status" value="1"/>
</dbReference>
<feature type="region of interest" description="Disordered" evidence="5">
    <location>
        <begin position="1166"/>
        <end position="1188"/>
    </location>
</feature>
<evidence type="ECO:0000313" key="7">
    <source>
        <dbReference type="EMBL" id="PKI82772.1"/>
    </source>
</evidence>
<feature type="region of interest" description="Disordered" evidence="5">
    <location>
        <begin position="745"/>
        <end position="786"/>
    </location>
</feature>
<dbReference type="SUPFAM" id="SSF52540">
    <property type="entry name" value="P-loop containing nucleoside triphosphate hydrolases"/>
    <property type="match status" value="1"/>
</dbReference>
<feature type="domain" description="Kinesin motor" evidence="6">
    <location>
        <begin position="19"/>
        <end position="367"/>
    </location>
</feature>
<dbReference type="InterPro" id="IPR001752">
    <property type="entry name" value="Kinesin_motor_dom"/>
</dbReference>
<dbReference type="GO" id="GO:0003777">
    <property type="term" value="F:microtubule motor activity"/>
    <property type="evidence" value="ECO:0007669"/>
    <property type="project" value="InterPro"/>
</dbReference>
<protein>
    <recommendedName>
        <fullName evidence="6">Kinesin motor domain-containing protein</fullName>
    </recommendedName>
</protein>
<dbReference type="Pfam" id="PF00225">
    <property type="entry name" value="Kinesin"/>
    <property type="match status" value="1"/>
</dbReference>
<dbReference type="SMART" id="SM00129">
    <property type="entry name" value="KISc"/>
    <property type="match status" value="1"/>
</dbReference>
<dbReference type="InterPro" id="IPR027417">
    <property type="entry name" value="P-loop_NTPase"/>
</dbReference>
<proteinExistence type="inferred from homology"/>
<keyword evidence="2 3" id="KW-0067">ATP-binding</keyword>
<feature type="region of interest" description="Disordered" evidence="5">
    <location>
        <begin position="2055"/>
        <end position="2111"/>
    </location>
</feature>
<evidence type="ECO:0000259" key="6">
    <source>
        <dbReference type="PROSITE" id="PS50067"/>
    </source>
</evidence>
<feature type="compositionally biased region" description="Polar residues" evidence="5">
    <location>
        <begin position="1633"/>
        <end position="1643"/>
    </location>
</feature>
<dbReference type="GO" id="GO:0007018">
    <property type="term" value="P:microtubule-based movement"/>
    <property type="evidence" value="ECO:0007669"/>
    <property type="project" value="InterPro"/>
</dbReference>
<sequence length="2581" mass="282421">MPPSRAEGSAQCTPGVRENVVVCVRMRPTDEDGGAPIWSVDKAAHCIVPTEQHPALARRAASTTTTAMEEEEHGKLYDFCYDNLVLGTESTDALYTQSVLPVVRSAMEGYNGTVFAYGQTGSGKTYTMSGVEHDEGVISRAVHDVFAMIRDAPDREFLLRISYLEIYNETLKDLLAPVAPSTPSRRAITRAPASMPRIVEEKGRVMLTGMQEEIVTRPAEVLALLERGQAARHVGETDWNTHSSRSHSVFQITIESRQQGDQSAVRLSQLNLIDLAGSERAASDAARRKEGAYINKSLLTLGTVIARLTEPGADAHIPYRDSKLTRLLQTSLSGDARVAVICTIATDAAAAHESLSTLKFGRRCKLVVTKARKQTIMDDKALLEQYRQELAQLRTQLDAPLTPPVVHALQEEHAATKQQVAEMQATRHALHQQIGHLTRLILTSRNVAAVTPQRSDTVDVFASPRRGPRLSDVQPRTPVGAPPTYPARDWQHEAELVSARRALEKARETAGALERQLDALRTDADEARFYAEEMKTRAEQARADAHAARVDADDAQQDAEQIRAELHEYRSEMDELHGLLAASCAELALLREDGAAQAHEAADVQARDLRTQLDAAHTETEAYAAELARAQSSIELLHAQWNNASAAMDAERGEEAQAEIDALRTELDTAHLALDAAHADLADVRSTLRVRNEELRHVRESHATDEAHREFRDLVTHKPGDTPEMDAVHLQARIAALERALAEEKATRDLTSLPERPAASPMHARNGVTPPRVPLRGRSDTTTPEPASHEALLDKISAQETIIATLNHSVDAWQARLQSQARMITRLAALVEGEGKEGEACVPMLGGEGGEDRDKDRDALAQVRYPSVQPVQKKNEPRGTGEAGQVRRARHAIQAQAQAGSAGGAGGAPLSGAFSNRVSSSRASSNRVSSNGASSSRASSSRASSSHTSPSHTSPSHTSLSPNPSPSPNTLGVYMGPLPVMKRASPKPQRAWLHPASPPKPHRALPIPSPERSPRPLPDIGSKTHPLPTPPERNFALPAYPDRRTLPATPPPPLVPSGSVAALRASLAAPPQPSLRAPTDVHRRSSTAFASVHERLAHGNADKSRAPPSHSVQSRLSQYTAAAEPRVAQSTTKAALHTAPSAPALQARRDTSILRELNDLRALPRVESNATMYKPPESTTRHQPRLSATAYKTDASHRRRAHLSHGEHVRAAPVRMSVGARVPWSHGAIEFPHGGELEFCQVYDNMSPSILRVPLRNTHKEPISLSLEGVHGVQWARLRVNANGGLQDWEEEVASNTVAWARRGGLAPHHQRRLRHMAANLEPVSTLTLGAEEAAALFVMVYVRDVFGKGSAALGPHMHTTDVGIEVVVGGARAQLRVHISASTPEYTMQVAGERAENAPAASPDGRERLLSFDLGDVVVGECITRTIDVVNGSEIACFTQFVRQDEQDSGEEPVTIRTQAHALVPLLTPPLASTDVAPVELAPYAHAQYTIQFEPHASCINFEQQITLVNMHAHTLSARLLLRANILGAAQDEALAVLSETPMDFGDCCGGQWTRQLLILKNTSDALLDVAFQAEKHVEATFQLAELAHARDTDEEIEDDVPLGGSSNSTWRRSPPPSPSPFTFGGARRASQDGSSVASQAGSRAPSPCAAPSTAHDSELSGAPSIAPVPSMSASVEYGDREPARFASYSVSALAPSGPAARSRRVHDPVAMLRGVGDSQHNQVEELVLRPGALYRVVVSYRPPRRDVDETYSAGRLQNANFCLFLDYARSQDSARAQGGRQRRTVWCHARTCTPFISVEPKIVDFGLADVGARKTAQIAVTNHSELSTRVLMRFVSKVLSMYMDEIPVPARQTVELKIDFFPRRVNNAYQKQITVMNLLNRHNDQIFDVRARNVDMQRISFHSLFYRILTKSGSNFIDFGDVNINSARVRSFAIENLCDKQLSLEMSVAHPEDLILYTRAQQHKQTTPEPAKHRSGTERKERFLETISTDVSTMARRALEARRSKGHKTPERPDLAAALKRGSRGRATQTHGKSVAFRDRSLLRPLAYLDLASGPPRDASKLSAKARRTQRLQSMKNGPAASPRIPRTLERPETPANAVPVPLDGSPRPRASPALTGKWRTASLLANPGDVAQLDLDALIAALEGQPSSLSSFFTRNLDAEERMVRTEINLKRALRQAIDTAQLVPIGMLQVPPRAEVQVVAVYTPNGSTRPHIQGTARKQDSRIFLRLLEFDARRAQGLREFAALREKDVDELPVRDLMVRSTVCRSMLELGQPHINFGIMDKGDVRERKIWVQNRSEWALRYYIRKSGSIASGDIRLGLGRYGIVPGYGKRGVDFTFSPSLSGPFYEKLMVENVADYDNDQALVLKASARKVPNFSIDPTTLDFGTCRAPHASMPESVLLTNTTSKRRKFVLYMDEARQSPIPLDVLVSVASDAATRRALSREEEEEVETLLQKLKIAHRKGNVDKLAKYQDRLRALGVPIAAQDNTPPQAVEHAVMEDDVQFDYTLPSPSTRSDAGPGMVPVHLDANQSVKLLLRLRIARRDAEGEVHVAINVHEAKNSDETRSIATKARVEPSTA</sequence>
<feature type="region of interest" description="Disordered" evidence="5">
    <location>
        <begin position="1592"/>
        <end position="1667"/>
    </location>
</feature>
<evidence type="ECO:0000256" key="2">
    <source>
        <dbReference type="ARBA" id="ARBA00022840"/>
    </source>
</evidence>
<dbReference type="GO" id="GO:0005524">
    <property type="term" value="F:ATP binding"/>
    <property type="evidence" value="ECO:0007669"/>
    <property type="project" value="UniProtKB-UniRule"/>
</dbReference>
<evidence type="ECO:0000256" key="4">
    <source>
        <dbReference type="SAM" id="Coils"/>
    </source>
</evidence>
<dbReference type="InterPro" id="IPR036961">
    <property type="entry name" value="Kinesin_motor_dom_sf"/>
</dbReference>
<feature type="coiled-coil region" evidence="4">
    <location>
        <begin position="496"/>
        <end position="579"/>
    </location>
</feature>